<dbReference type="GO" id="GO:0008270">
    <property type="term" value="F:zinc ion binding"/>
    <property type="evidence" value="ECO:0007669"/>
    <property type="project" value="UniProtKB-KW"/>
</dbReference>
<dbReference type="PANTHER" id="PTHR42648">
    <property type="entry name" value="TRANSPOSASE, PUTATIVE-RELATED"/>
    <property type="match status" value="1"/>
</dbReference>
<accession>A0A2P6RXR5</accession>
<dbReference type="InterPro" id="IPR001878">
    <property type="entry name" value="Znf_CCHC"/>
</dbReference>
<feature type="domain" description="CCHC-type" evidence="5">
    <location>
        <begin position="289"/>
        <end position="302"/>
    </location>
</feature>
<dbReference type="PROSITE" id="PS50994">
    <property type="entry name" value="INTEGRASE"/>
    <property type="match status" value="1"/>
</dbReference>
<dbReference type="InterPro" id="IPR012337">
    <property type="entry name" value="RNaseH-like_sf"/>
</dbReference>
<dbReference type="SUPFAM" id="SSF56672">
    <property type="entry name" value="DNA/RNA polymerases"/>
    <property type="match status" value="1"/>
</dbReference>
<name>A0A2P6RXR5_ROSCH</name>
<dbReference type="Pfam" id="PF14223">
    <property type="entry name" value="Retrotran_gag_2"/>
    <property type="match status" value="1"/>
</dbReference>
<dbReference type="EMBL" id="PDCK01000040">
    <property type="protein sequence ID" value="PRQ51221.1"/>
    <property type="molecule type" value="Genomic_DNA"/>
</dbReference>
<dbReference type="Pfam" id="PF13976">
    <property type="entry name" value="gag_pre-integrs"/>
    <property type="match status" value="1"/>
</dbReference>
<dbReference type="Pfam" id="PF00665">
    <property type="entry name" value="rve"/>
    <property type="match status" value="1"/>
</dbReference>
<dbReference type="GO" id="GO:0016787">
    <property type="term" value="F:hydrolase activity"/>
    <property type="evidence" value="ECO:0007669"/>
    <property type="project" value="UniProtKB-KW"/>
</dbReference>
<dbReference type="EC" id="2.7.7.49" evidence="7"/>
<keyword evidence="7" id="KW-0695">RNA-directed DNA polymerase</keyword>
<keyword evidence="8" id="KW-1185">Reference proteome</keyword>
<dbReference type="SUPFAM" id="SSF53098">
    <property type="entry name" value="Ribonuclease H-like"/>
    <property type="match status" value="1"/>
</dbReference>
<keyword evidence="3" id="KW-0863">Zinc-finger</keyword>
<evidence type="ECO:0000256" key="1">
    <source>
        <dbReference type="ARBA" id="ARBA00022723"/>
    </source>
</evidence>
<dbReference type="Gramene" id="PRQ51221">
    <property type="protein sequence ID" value="PRQ51221"/>
    <property type="gene ID" value="RchiOBHm_Chr2g0141981"/>
</dbReference>
<dbReference type="GO" id="GO:0003964">
    <property type="term" value="F:RNA-directed DNA polymerase activity"/>
    <property type="evidence" value="ECO:0007669"/>
    <property type="project" value="UniProtKB-KW"/>
</dbReference>
<dbReference type="SUPFAM" id="SSF57756">
    <property type="entry name" value="Retrovirus zinc finger-like domains"/>
    <property type="match status" value="1"/>
</dbReference>
<dbReference type="Pfam" id="PF07727">
    <property type="entry name" value="RVT_2"/>
    <property type="match status" value="1"/>
</dbReference>
<protein>
    <submittedName>
        <fullName evidence="7">Putative RNA-directed DNA polymerase</fullName>
        <ecNumber evidence="7">2.7.7.49</ecNumber>
    </submittedName>
</protein>
<feature type="region of interest" description="Disordered" evidence="4">
    <location>
        <begin position="869"/>
        <end position="911"/>
    </location>
</feature>
<dbReference type="PANTHER" id="PTHR42648:SF26">
    <property type="entry name" value="INTEGRASE CATALYTIC DOMAIN-CONTAINING PROTEIN"/>
    <property type="match status" value="1"/>
</dbReference>
<keyword evidence="7" id="KW-0808">Transferase</keyword>
<dbReference type="Proteomes" id="UP000238479">
    <property type="component" value="Chromosome 2"/>
</dbReference>
<keyword evidence="7" id="KW-0548">Nucleotidyltransferase</keyword>
<evidence type="ECO:0000256" key="3">
    <source>
        <dbReference type="PROSITE-ProRule" id="PRU00047"/>
    </source>
</evidence>
<dbReference type="Gene3D" id="3.30.420.10">
    <property type="entry name" value="Ribonuclease H-like superfamily/Ribonuclease H"/>
    <property type="match status" value="1"/>
</dbReference>
<dbReference type="InterPro" id="IPR013103">
    <property type="entry name" value="RVT_2"/>
</dbReference>
<dbReference type="InterPro" id="IPR036875">
    <property type="entry name" value="Znf_CCHC_sf"/>
</dbReference>
<keyword evidence="3" id="KW-0862">Zinc</keyword>
<dbReference type="PROSITE" id="PS50158">
    <property type="entry name" value="ZF_CCHC"/>
    <property type="match status" value="1"/>
</dbReference>
<feature type="compositionally biased region" description="Basic and acidic residues" evidence="4">
    <location>
        <begin position="873"/>
        <end position="884"/>
    </location>
</feature>
<dbReference type="InterPro" id="IPR057670">
    <property type="entry name" value="SH3_retrovirus"/>
</dbReference>
<dbReference type="OMA" id="IVETCIT"/>
<evidence type="ECO:0000259" key="6">
    <source>
        <dbReference type="PROSITE" id="PS50994"/>
    </source>
</evidence>
<evidence type="ECO:0000256" key="4">
    <source>
        <dbReference type="SAM" id="MobiDB-lite"/>
    </source>
</evidence>
<keyword evidence="2" id="KW-0378">Hydrolase</keyword>
<dbReference type="GO" id="GO:0015074">
    <property type="term" value="P:DNA integration"/>
    <property type="evidence" value="ECO:0007669"/>
    <property type="project" value="InterPro"/>
</dbReference>
<proteinExistence type="predicted"/>
<dbReference type="InterPro" id="IPR001584">
    <property type="entry name" value="Integrase_cat-core"/>
</dbReference>
<evidence type="ECO:0000259" key="5">
    <source>
        <dbReference type="PROSITE" id="PS50158"/>
    </source>
</evidence>
<gene>
    <name evidence="7" type="ORF">RchiOBHm_Chr2g0141981</name>
</gene>
<dbReference type="InterPro" id="IPR039537">
    <property type="entry name" value="Retrotran_Ty1/copia-like"/>
</dbReference>
<dbReference type="GO" id="GO:0003676">
    <property type="term" value="F:nucleic acid binding"/>
    <property type="evidence" value="ECO:0007669"/>
    <property type="project" value="InterPro"/>
</dbReference>
<dbReference type="InterPro" id="IPR025724">
    <property type="entry name" value="GAG-pre-integrase_dom"/>
</dbReference>
<keyword evidence="1" id="KW-0479">Metal-binding</keyword>
<dbReference type="Pfam" id="PF25597">
    <property type="entry name" value="SH3_retrovirus"/>
    <property type="match status" value="1"/>
</dbReference>
<feature type="domain" description="Integrase catalytic" evidence="6">
    <location>
        <begin position="567"/>
        <end position="733"/>
    </location>
</feature>
<comment type="caution">
    <text evidence="7">The sequence shown here is derived from an EMBL/GenBank/DDBJ whole genome shotgun (WGS) entry which is preliminary data.</text>
</comment>
<dbReference type="STRING" id="74649.A0A2P6RXR5"/>
<dbReference type="SMART" id="SM00343">
    <property type="entry name" value="ZnF_C2HC"/>
    <property type="match status" value="4"/>
</dbReference>
<reference evidence="7 8" key="1">
    <citation type="journal article" date="2018" name="Nat. Genet.">
        <title>The Rosa genome provides new insights in the design of modern roses.</title>
        <authorList>
            <person name="Bendahmane M."/>
        </authorList>
    </citation>
    <scope>NUCLEOTIDE SEQUENCE [LARGE SCALE GENOMIC DNA]</scope>
    <source>
        <strain evidence="8">cv. Old Blush</strain>
    </source>
</reference>
<sequence>MAPTAMAMSQSEINSLLSTITVRLSENNFVKWSFQFQAVLEGNDLFGYFDGSYPCPPRFVLTEEGQVTSEITMAYKLWKKTDKALLGLLMATLDGDIMDIIVGSKSSHEAWLALLERFSTVSRANIIQLKTDLQTIKKGADTIDKYLQRIKHARDQLSSVGVTLVDEDIVVVTLNGLPDEYAMIKTVIRARDTPISLKDFRAQLLVAERDIESQLVPHTSMSAMAAKSSSYRGNNSSQFSGSSSTYNVDKGKAVWNDNSKSETWNGNGKYSQSKNSSGGGFRNYNGVECQVCGKKGHMASNCYQNMECHICHKKGHIASKCFQNPANNNQGVEYRNNIGASPECQICSKKGHTAINCFYRGDIPLDHPSRSVVVCQICGLKGRVALNCHHRSNYAYQGSDPPNSLTAMTARTNCSGASSSSSSNSNNTEVWIGDTGATHHMTSDLRNLSIAHPFDSNNTITIGNGEGLHDKASKALLYRGKSNGEGLFLFKTPKSIPPFHHDHTAFVGAAVKCSLWHQRLGHPSSDIVSRMLSLSQVKFNNDQTSHTCSHCLSGKMHRLPFSESISKSVLPFQKVHSDLWGPAPCLSIEGFKYYVTFIDDYTKFVWVYPLINKSDTFSTFVKFHNFVSTQFRHNILSLQTDGGGEYNSKAFRNYLDHKGIVHFITCPHTPQQNGVAERKNRHIVETCITLMSAAKMPKPFWFHAVAHSAYLINRMPCKSLNMSSPYIQFFGSAPDLSHLKIFGSACYPFLRPYCHDKLDPRTTKCVFLGYALGYKGVFCYSIEKNKLWMCRHVIHDESIFPFQSSGSDNSSKPTHVSSSASASSPHFFPPMMPALSSDQMQAVLPFVNTLPPAASLPALADGGADGSVAHADFVPHDHDDHENSENSENVENNVGEASGNDSDTSFGGVSPEGQVLSQELQFLDDPALAYNNHSMLTRAKNGIFKKKSFDEFCAYSCVVQNNLLDELSCFSGLTAVIDIHDPVEPKSFKAAVGVPEWDIAMNEEIDALKKQATWELVPFPEGKNIVGSKWVYRIKKNPDGSVSRFKARLVAQGYSQEKGLDYDETFSPVVRHSTVRIILSLAAMNNWELRQLDVKNAFLHGDLKEEVYMHQPLGFVDSVHPNYVCLLRKYLYGLKQAPRAWNEKFTNFLPALGFKFSHSDPSLFVKATSDGIIALLLYVDDIVITGSDKNGVSSVISELSDVFDMKDLGPLSYFLGINVQYKDKGLFLSQETYAKDLIAKAGLDTCRECNTPCLPHAQLLKNEGTPLSNPSLYRSIVGALQYLTFTRPDIAFAVNTVCQFMSQPTDVHYASVKRILRYISSRYHIKRTVL</sequence>
<evidence type="ECO:0000313" key="8">
    <source>
        <dbReference type="Proteomes" id="UP000238479"/>
    </source>
</evidence>
<evidence type="ECO:0000256" key="2">
    <source>
        <dbReference type="ARBA" id="ARBA00022801"/>
    </source>
</evidence>
<organism evidence="7 8">
    <name type="scientific">Rosa chinensis</name>
    <name type="common">China rose</name>
    <dbReference type="NCBI Taxonomy" id="74649"/>
    <lineage>
        <taxon>Eukaryota</taxon>
        <taxon>Viridiplantae</taxon>
        <taxon>Streptophyta</taxon>
        <taxon>Embryophyta</taxon>
        <taxon>Tracheophyta</taxon>
        <taxon>Spermatophyta</taxon>
        <taxon>Magnoliopsida</taxon>
        <taxon>eudicotyledons</taxon>
        <taxon>Gunneridae</taxon>
        <taxon>Pentapetalae</taxon>
        <taxon>rosids</taxon>
        <taxon>fabids</taxon>
        <taxon>Rosales</taxon>
        <taxon>Rosaceae</taxon>
        <taxon>Rosoideae</taxon>
        <taxon>Rosoideae incertae sedis</taxon>
        <taxon>Rosa</taxon>
    </lineage>
</organism>
<evidence type="ECO:0000313" key="7">
    <source>
        <dbReference type="EMBL" id="PRQ51221.1"/>
    </source>
</evidence>
<feature type="compositionally biased region" description="Low complexity" evidence="4">
    <location>
        <begin position="886"/>
        <end position="900"/>
    </location>
</feature>
<dbReference type="Gene3D" id="4.10.60.10">
    <property type="entry name" value="Zinc finger, CCHC-type"/>
    <property type="match status" value="1"/>
</dbReference>
<dbReference type="InterPro" id="IPR036397">
    <property type="entry name" value="RNaseH_sf"/>
</dbReference>
<dbReference type="InterPro" id="IPR043502">
    <property type="entry name" value="DNA/RNA_pol_sf"/>
</dbReference>